<feature type="compositionally biased region" description="Basic and acidic residues" evidence="1">
    <location>
        <begin position="155"/>
        <end position="174"/>
    </location>
</feature>
<protein>
    <submittedName>
        <fullName evidence="2">Uncharacterized protein</fullName>
    </submittedName>
</protein>
<evidence type="ECO:0000313" key="2">
    <source>
        <dbReference type="EMBL" id="OAG07894.1"/>
    </source>
</evidence>
<evidence type="ECO:0000256" key="1">
    <source>
        <dbReference type="SAM" id="MobiDB-lite"/>
    </source>
</evidence>
<name>A0A177CK41_9PLEO</name>
<proteinExistence type="predicted"/>
<reference evidence="2 3" key="1">
    <citation type="submission" date="2016-05" db="EMBL/GenBank/DDBJ databases">
        <title>Comparative analysis of secretome profiles of manganese(II)-oxidizing ascomycete fungi.</title>
        <authorList>
            <consortium name="DOE Joint Genome Institute"/>
            <person name="Zeiner C.A."/>
            <person name="Purvine S.O."/>
            <person name="Zink E.M."/>
            <person name="Wu S."/>
            <person name="Pasa-Tolic L."/>
            <person name="Chaput D.L."/>
            <person name="Haridas S."/>
            <person name="Grigoriev I.V."/>
            <person name="Santelli C.M."/>
            <person name="Hansel C.M."/>
        </authorList>
    </citation>
    <scope>NUCLEOTIDE SEQUENCE [LARGE SCALE GENOMIC DNA]</scope>
    <source>
        <strain evidence="2 3">AP3s5-JAC2a</strain>
    </source>
</reference>
<dbReference type="Proteomes" id="UP000077069">
    <property type="component" value="Unassembled WGS sequence"/>
</dbReference>
<feature type="region of interest" description="Disordered" evidence="1">
    <location>
        <begin position="122"/>
        <end position="204"/>
    </location>
</feature>
<feature type="region of interest" description="Disordered" evidence="1">
    <location>
        <begin position="1"/>
        <end position="48"/>
    </location>
</feature>
<accession>A0A177CK41</accession>
<evidence type="ECO:0000313" key="3">
    <source>
        <dbReference type="Proteomes" id="UP000077069"/>
    </source>
</evidence>
<dbReference type="EMBL" id="KV441550">
    <property type="protein sequence ID" value="OAG07894.1"/>
    <property type="molecule type" value="Genomic_DNA"/>
</dbReference>
<organism evidence="2 3">
    <name type="scientific">Paraphaeosphaeria sporulosa</name>
    <dbReference type="NCBI Taxonomy" id="1460663"/>
    <lineage>
        <taxon>Eukaryota</taxon>
        <taxon>Fungi</taxon>
        <taxon>Dikarya</taxon>
        <taxon>Ascomycota</taxon>
        <taxon>Pezizomycotina</taxon>
        <taxon>Dothideomycetes</taxon>
        <taxon>Pleosporomycetidae</taxon>
        <taxon>Pleosporales</taxon>
        <taxon>Massarineae</taxon>
        <taxon>Didymosphaeriaceae</taxon>
        <taxon>Paraphaeosphaeria</taxon>
    </lineage>
</organism>
<dbReference type="AlphaFoldDB" id="A0A177CK41"/>
<feature type="compositionally biased region" description="Polar residues" evidence="1">
    <location>
        <begin position="30"/>
        <end position="48"/>
    </location>
</feature>
<sequence length="293" mass="33165">MSQSPQSQPQTHGANRHSRPVSARGHASSGLRQNANPHTGVSSPNIQSHPQAHRTLATLAQALKRDLASLMHRYPHLRGSEHFTAIDQIHVVNRSQGSTDEHGYLNRLKDILWNQTYPQTQQNGSLGVSDPLAVHSHAQSQPARLSVREPPTQPQRHDSPHREEQSGPHPEPHRRENHRSSRYTASRAPQPAPTHSTPHGARTSHGVIVGLQRNLRTNTRTPVPVPCNTPSYTSTAASEIQGYDKWRPTDERHLPERDEFFKHEVRSKWKRFVLNMKEQKQAVLKGVKFWELE</sequence>
<dbReference type="GeneID" id="28765315"/>
<dbReference type="InParanoid" id="A0A177CK41"/>
<gene>
    <name evidence="2" type="ORF">CC84DRAFT_1203422</name>
</gene>
<dbReference type="RefSeq" id="XP_018038259.1">
    <property type="nucleotide sequence ID" value="XM_018181829.1"/>
</dbReference>
<dbReference type="OrthoDB" id="10442125at2759"/>
<keyword evidence="3" id="KW-1185">Reference proteome</keyword>
<feature type="compositionally biased region" description="Polar residues" evidence="1">
    <location>
        <begin position="1"/>
        <end position="13"/>
    </location>
</feature>